<evidence type="ECO:0000313" key="3">
    <source>
        <dbReference type="Proteomes" id="UP001220395"/>
    </source>
</evidence>
<dbReference type="RefSeq" id="WP_273686689.1">
    <property type="nucleotide sequence ID" value="NZ_CP117411.1"/>
</dbReference>
<evidence type="ECO:0000313" key="2">
    <source>
        <dbReference type="EMBL" id="WCT72719.1"/>
    </source>
</evidence>
<feature type="transmembrane region" description="Helical" evidence="1">
    <location>
        <begin position="87"/>
        <end position="112"/>
    </location>
</feature>
<name>A0ABY7TKA7_9SPHN</name>
<feature type="transmembrane region" description="Helical" evidence="1">
    <location>
        <begin position="132"/>
        <end position="154"/>
    </location>
</feature>
<protein>
    <recommendedName>
        <fullName evidence="4">DUF4013 domain-containing protein</fullName>
    </recommendedName>
</protein>
<feature type="transmembrane region" description="Helical" evidence="1">
    <location>
        <begin position="208"/>
        <end position="237"/>
    </location>
</feature>
<keyword evidence="1" id="KW-1133">Transmembrane helix</keyword>
<reference evidence="2 3" key="1">
    <citation type="submission" date="2023-02" db="EMBL/GenBank/DDBJ databases">
        <title>Genome sequence of Sphingomonas naphthae.</title>
        <authorList>
            <person name="Kim S."/>
            <person name="Heo J."/>
            <person name="Kwon S.-W."/>
        </authorList>
    </citation>
    <scope>NUCLEOTIDE SEQUENCE [LARGE SCALE GENOMIC DNA]</scope>
    <source>
        <strain evidence="2 3">KACC 18716</strain>
    </source>
</reference>
<feature type="transmembrane region" description="Helical" evidence="1">
    <location>
        <begin position="57"/>
        <end position="75"/>
    </location>
</feature>
<keyword evidence="3" id="KW-1185">Reference proteome</keyword>
<evidence type="ECO:0000256" key="1">
    <source>
        <dbReference type="SAM" id="Phobius"/>
    </source>
</evidence>
<organism evidence="2 3">
    <name type="scientific">Sphingomonas naphthae</name>
    <dbReference type="NCBI Taxonomy" id="1813468"/>
    <lineage>
        <taxon>Bacteria</taxon>
        <taxon>Pseudomonadati</taxon>
        <taxon>Pseudomonadota</taxon>
        <taxon>Alphaproteobacteria</taxon>
        <taxon>Sphingomonadales</taxon>
        <taxon>Sphingomonadaceae</taxon>
        <taxon>Sphingomonas</taxon>
    </lineage>
</organism>
<keyword evidence="1" id="KW-0812">Transmembrane</keyword>
<dbReference type="Proteomes" id="UP001220395">
    <property type="component" value="Chromosome"/>
</dbReference>
<keyword evidence="1" id="KW-0472">Membrane</keyword>
<evidence type="ECO:0008006" key="4">
    <source>
        <dbReference type="Google" id="ProtNLM"/>
    </source>
</evidence>
<gene>
    <name evidence="2" type="ORF">PQ455_13890</name>
</gene>
<proteinExistence type="predicted"/>
<dbReference type="EMBL" id="CP117411">
    <property type="protein sequence ID" value="WCT72719.1"/>
    <property type="molecule type" value="Genomic_DNA"/>
</dbReference>
<sequence length="247" mass="25652">MAGLGEVYGRVIPFARAMPLLFALPVVAEFAQHVVELHAGMFVAGGAATAASAPARMILGAVKVIAILAVVLLSARYWRFGNDPRAAYALDAAFALGVGVLLMTQVGLLVVLFALSKLLALLIGPGPETMRIVAVVLMILSLCVAVLLAPWFVGLVARDPDMTAGRSIAASRRALFARLGLYIGAYLPGLALHYALNYGAMGASTATIWAAIVVDSLLVGGIAVLIGSAYYSLYALAVQRDGAPRSS</sequence>
<accession>A0ABY7TKA7</accession>
<feature type="transmembrane region" description="Helical" evidence="1">
    <location>
        <begin position="175"/>
        <end position="196"/>
    </location>
</feature>